<dbReference type="InterPro" id="IPR036942">
    <property type="entry name" value="Beta-barrel_TonB_sf"/>
</dbReference>
<dbReference type="SUPFAM" id="SSF74653">
    <property type="entry name" value="TolA/TonB C-terminal domain"/>
    <property type="match status" value="1"/>
</dbReference>
<keyword evidence="9 10" id="KW-0998">Cell outer membrane</keyword>
<evidence type="ECO:0000256" key="4">
    <source>
        <dbReference type="ARBA" id="ARBA00022452"/>
    </source>
</evidence>
<dbReference type="InterPro" id="IPR039426">
    <property type="entry name" value="TonB-dep_rcpt-like"/>
</dbReference>
<keyword evidence="4 10" id="KW-1134">Transmembrane beta strand</keyword>
<dbReference type="Gene3D" id="3.30.1150.10">
    <property type="match status" value="1"/>
</dbReference>
<dbReference type="GO" id="GO:0044718">
    <property type="term" value="P:siderophore transmembrane transport"/>
    <property type="evidence" value="ECO:0007669"/>
    <property type="project" value="TreeGrafter"/>
</dbReference>
<reference evidence="12 13" key="1">
    <citation type="submission" date="2017-06" db="EMBL/GenBank/DDBJ databases">
        <authorList>
            <person name="Kim H.J."/>
            <person name="Triplett B.A."/>
        </authorList>
    </citation>
    <scope>NUCLEOTIDE SEQUENCE [LARGE SCALE GENOMIC DNA]</scope>
    <source>
        <strain evidence="12 13">DSM 14713</strain>
    </source>
</reference>
<evidence type="ECO:0000256" key="7">
    <source>
        <dbReference type="ARBA" id="ARBA00022989"/>
    </source>
</evidence>
<keyword evidence="8 10" id="KW-0472">Membrane</keyword>
<dbReference type="PANTHER" id="PTHR30069">
    <property type="entry name" value="TONB-DEPENDENT OUTER MEMBRANE RECEPTOR"/>
    <property type="match status" value="1"/>
</dbReference>
<sequence length="835" mass="92420">MRMITIFIIQGFTGLGRRGAWGLVVLAWLGMAGGVWAEEAPAAPPTRESPRLLNFVEARYPERAKQERLEARVPLRIRLDEEGRVTEAEVVESIGHGFDEAAREAVLEMRFSPAKRDGKAKPSRLVYTYVFRLPEEAPRAAAPPPPPPVPVPGPDDVIEVLVQGPSLARQRRQSAEAVQVVETETIQREAADLGEALARSEGVGVRRSGGLGSRSRFSLAGLTDEQIRFFVDGVPLDLAGFGPELSNVPVNLVQRVELYQGVVPIRFGTDALGGAVHLVTDQQVNPGTGAAASYELGSFDTHRLTATARHLHEPSGLFVRANGFIDSTRNDYPIDVKVANDLGKSVPARIYRFNDAYRAWGAGVEAGFVDKPWAQRLLLRAFVNGSDKEIQNNVFMTQPYGEVTSGEFSAGSILRYEHFFGPGVTADGIVGYNFRRTHFEDLGTCAYDWFGRCVTQLPQPGEIESRAVERGVNQHTGFARLNLGWTLSSGHRLRVSLAPTVIGRTGGDSQLRARGELDPLSADRQLTSLVTGVEYTFNALEERLENVLFLKDYYQRAQTQKLLPSLVFVPLDRTLHGVGVGDSVRFRLLPELYAKASYEYATRLPRPDEIFGDGILIDDNLDLNPERSHNLNVEFSYEGLPTRAGAFRANVLGFGRLADQLILLLGKDSYFTYQNVYAARSLGVAGAAGWTSPGQYLSLDGNITWQDFRNTSREGDFATFLGQRIPNRPYLQANGTARFQLSGVMSARDELSLTWHARYIHAFFRAWEKAGTVDSKQVIDSQLLHSLALSYVTRRENLTFGWTVDVQNLTDTPAYDFFGVQRPGRSVFAKLIVEH</sequence>
<dbReference type="GO" id="GO:0015344">
    <property type="term" value="F:siderophore uptake transmembrane transporter activity"/>
    <property type="evidence" value="ECO:0007669"/>
    <property type="project" value="TreeGrafter"/>
</dbReference>
<dbReference type="GO" id="GO:0009279">
    <property type="term" value="C:cell outer membrane"/>
    <property type="evidence" value="ECO:0007669"/>
    <property type="project" value="UniProtKB-SubCell"/>
</dbReference>
<keyword evidence="5 10" id="KW-0812">Transmembrane</keyword>
<keyword evidence="7" id="KW-1133">Transmembrane helix</keyword>
<dbReference type="NCBIfam" id="NF038079">
    <property type="entry name" value="TonB_sider_MxcH"/>
    <property type="match status" value="1"/>
</dbReference>
<dbReference type="InterPro" id="IPR006260">
    <property type="entry name" value="TonB/TolA_C"/>
</dbReference>
<proteinExistence type="inferred from homology"/>
<evidence type="ECO:0000313" key="12">
    <source>
        <dbReference type="EMBL" id="ATB27489.1"/>
    </source>
</evidence>
<gene>
    <name evidence="12" type="ORF">MEBOL_000931</name>
</gene>
<accession>A0A250I6K1</accession>
<comment type="similarity">
    <text evidence="10">Belongs to the TonB-dependent receptor family.</text>
</comment>
<dbReference type="PROSITE" id="PS52016">
    <property type="entry name" value="TONB_DEPENDENT_REC_3"/>
    <property type="match status" value="1"/>
</dbReference>
<organism evidence="12 13">
    <name type="scientific">Melittangium boletus DSM 14713</name>
    <dbReference type="NCBI Taxonomy" id="1294270"/>
    <lineage>
        <taxon>Bacteria</taxon>
        <taxon>Pseudomonadati</taxon>
        <taxon>Myxococcota</taxon>
        <taxon>Myxococcia</taxon>
        <taxon>Myxococcales</taxon>
        <taxon>Cystobacterineae</taxon>
        <taxon>Archangiaceae</taxon>
        <taxon>Melittangium</taxon>
    </lineage>
</organism>
<evidence type="ECO:0000259" key="11">
    <source>
        <dbReference type="PROSITE" id="PS52015"/>
    </source>
</evidence>
<evidence type="ECO:0000256" key="3">
    <source>
        <dbReference type="ARBA" id="ARBA00022448"/>
    </source>
</evidence>
<dbReference type="Proteomes" id="UP000217289">
    <property type="component" value="Chromosome"/>
</dbReference>
<dbReference type="Pfam" id="PF03544">
    <property type="entry name" value="TonB_C"/>
    <property type="match status" value="1"/>
</dbReference>
<evidence type="ECO:0000256" key="9">
    <source>
        <dbReference type="ARBA" id="ARBA00023237"/>
    </source>
</evidence>
<name>A0A250I6K1_9BACT</name>
<dbReference type="OrthoDB" id="9812892at2"/>
<evidence type="ECO:0000256" key="5">
    <source>
        <dbReference type="ARBA" id="ARBA00022692"/>
    </source>
</evidence>
<keyword evidence="3 10" id="KW-0813">Transport</keyword>
<comment type="subcellular location">
    <subcellularLocation>
        <location evidence="2 10">Cell outer membrane</location>
        <topology evidence="2 10">Multi-pass membrane protein</topology>
    </subcellularLocation>
    <subcellularLocation>
        <location evidence="1">Membrane</location>
        <topology evidence="1">Single-pass membrane protein</topology>
    </subcellularLocation>
</comment>
<dbReference type="PANTHER" id="PTHR30069:SF29">
    <property type="entry name" value="HEMOGLOBIN AND HEMOGLOBIN-HAPTOGLOBIN-BINDING PROTEIN 1-RELATED"/>
    <property type="match status" value="1"/>
</dbReference>
<protein>
    <submittedName>
        <fullName evidence="12">Ligand-gated channel protein</fullName>
    </submittedName>
</protein>
<evidence type="ECO:0000256" key="6">
    <source>
        <dbReference type="ARBA" id="ARBA00022729"/>
    </source>
</evidence>
<dbReference type="PROSITE" id="PS52015">
    <property type="entry name" value="TONB_CTD"/>
    <property type="match status" value="1"/>
</dbReference>
<dbReference type="Pfam" id="PF07715">
    <property type="entry name" value="Plug"/>
    <property type="match status" value="1"/>
</dbReference>
<evidence type="ECO:0000256" key="2">
    <source>
        <dbReference type="ARBA" id="ARBA00004571"/>
    </source>
</evidence>
<feature type="domain" description="TonB C-terminal" evidence="11">
    <location>
        <begin position="45"/>
        <end position="140"/>
    </location>
</feature>
<dbReference type="NCBIfam" id="TIGR01352">
    <property type="entry name" value="tonB_Cterm"/>
    <property type="match status" value="1"/>
</dbReference>
<dbReference type="Gene3D" id="2.40.170.20">
    <property type="entry name" value="TonB-dependent receptor, beta-barrel domain"/>
    <property type="match status" value="1"/>
</dbReference>
<dbReference type="InterPro" id="IPR037066">
    <property type="entry name" value="Plug_dom_sf"/>
</dbReference>
<keyword evidence="13" id="KW-1185">Reference proteome</keyword>
<evidence type="ECO:0000256" key="8">
    <source>
        <dbReference type="ARBA" id="ARBA00023136"/>
    </source>
</evidence>
<dbReference type="InterPro" id="IPR037682">
    <property type="entry name" value="TonB_C"/>
</dbReference>
<evidence type="ECO:0000256" key="10">
    <source>
        <dbReference type="PROSITE-ProRule" id="PRU01360"/>
    </source>
</evidence>
<dbReference type="SUPFAM" id="SSF56935">
    <property type="entry name" value="Porins"/>
    <property type="match status" value="1"/>
</dbReference>
<dbReference type="KEGG" id="mbd:MEBOL_000931"/>
<keyword evidence="6" id="KW-0732">Signal</keyword>
<dbReference type="AlphaFoldDB" id="A0A250I6K1"/>
<evidence type="ECO:0000313" key="13">
    <source>
        <dbReference type="Proteomes" id="UP000217289"/>
    </source>
</evidence>
<dbReference type="InterPro" id="IPR012910">
    <property type="entry name" value="Plug_dom"/>
</dbReference>
<dbReference type="EMBL" id="CP022163">
    <property type="protein sequence ID" value="ATB27489.1"/>
    <property type="molecule type" value="Genomic_DNA"/>
</dbReference>
<evidence type="ECO:0000256" key="1">
    <source>
        <dbReference type="ARBA" id="ARBA00004167"/>
    </source>
</evidence>
<dbReference type="Gene3D" id="2.170.130.10">
    <property type="entry name" value="TonB-dependent receptor, plug domain"/>
    <property type="match status" value="1"/>
</dbReference>